<keyword evidence="1" id="KW-1133">Transmembrane helix</keyword>
<dbReference type="EMBL" id="BART01029909">
    <property type="protein sequence ID" value="GAH12104.1"/>
    <property type="molecule type" value="Genomic_DNA"/>
</dbReference>
<proteinExistence type="predicted"/>
<evidence type="ECO:0000256" key="1">
    <source>
        <dbReference type="SAM" id="Phobius"/>
    </source>
</evidence>
<keyword evidence="1" id="KW-0812">Transmembrane</keyword>
<name>X1E4I9_9ZZZZ</name>
<feature type="non-terminal residue" evidence="2">
    <location>
        <position position="1"/>
    </location>
</feature>
<feature type="transmembrane region" description="Helical" evidence="1">
    <location>
        <begin position="87"/>
        <end position="107"/>
    </location>
</feature>
<comment type="caution">
    <text evidence="2">The sequence shown here is derived from an EMBL/GenBank/DDBJ whole genome shotgun (WGS) entry which is preliminary data.</text>
</comment>
<gene>
    <name evidence="2" type="ORF">S01H4_52364</name>
</gene>
<evidence type="ECO:0000313" key="2">
    <source>
        <dbReference type="EMBL" id="GAH12104.1"/>
    </source>
</evidence>
<accession>X1E4I9</accession>
<sequence>ETSQEERIKMVYEHATELMKGGLSASKIEGQLVKEGLEPELAALVMQQLWTLRHRAGTKNMLYGAFFFLGGLIFTGITYLMATEGGAYVIAYGAIVFGAIQFLRGWLQSQRKY</sequence>
<dbReference type="AlphaFoldDB" id="X1E4I9"/>
<organism evidence="2">
    <name type="scientific">marine sediment metagenome</name>
    <dbReference type="NCBI Taxonomy" id="412755"/>
    <lineage>
        <taxon>unclassified sequences</taxon>
        <taxon>metagenomes</taxon>
        <taxon>ecological metagenomes</taxon>
    </lineage>
</organism>
<reference evidence="2" key="1">
    <citation type="journal article" date="2014" name="Front. Microbiol.">
        <title>High frequency of phylogenetically diverse reductive dehalogenase-homologous genes in deep subseafloor sedimentary metagenomes.</title>
        <authorList>
            <person name="Kawai M."/>
            <person name="Futagami T."/>
            <person name="Toyoda A."/>
            <person name="Takaki Y."/>
            <person name="Nishi S."/>
            <person name="Hori S."/>
            <person name="Arai W."/>
            <person name="Tsubouchi T."/>
            <person name="Morono Y."/>
            <person name="Uchiyama I."/>
            <person name="Ito T."/>
            <person name="Fujiyama A."/>
            <person name="Inagaki F."/>
            <person name="Takami H."/>
        </authorList>
    </citation>
    <scope>NUCLEOTIDE SEQUENCE</scope>
    <source>
        <strain evidence="2">Expedition CK06-06</strain>
    </source>
</reference>
<keyword evidence="1" id="KW-0472">Membrane</keyword>
<feature type="transmembrane region" description="Helical" evidence="1">
    <location>
        <begin position="61"/>
        <end position="81"/>
    </location>
</feature>
<protein>
    <submittedName>
        <fullName evidence="2">Uncharacterized protein</fullName>
    </submittedName>
</protein>